<feature type="compositionally biased region" description="Basic residues" evidence="1">
    <location>
        <begin position="451"/>
        <end position="460"/>
    </location>
</feature>
<dbReference type="OrthoDB" id="46779at2759"/>
<organism evidence="2 3">
    <name type="scientific">Pseudo-nitzschia multistriata</name>
    <dbReference type="NCBI Taxonomy" id="183589"/>
    <lineage>
        <taxon>Eukaryota</taxon>
        <taxon>Sar</taxon>
        <taxon>Stramenopiles</taxon>
        <taxon>Ochrophyta</taxon>
        <taxon>Bacillariophyta</taxon>
        <taxon>Bacillariophyceae</taxon>
        <taxon>Bacillariophycidae</taxon>
        <taxon>Bacillariales</taxon>
        <taxon>Bacillariaceae</taxon>
        <taxon>Pseudo-nitzschia</taxon>
    </lineage>
</organism>
<feature type="compositionally biased region" description="Acidic residues" evidence="1">
    <location>
        <begin position="433"/>
        <end position="445"/>
    </location>
</feature>
<dbReference type="AlphaFoldDB" id="A0A448ZBB5"/>
<feature type="compositionally biased region" description="Low complexity" evidence="1">
    <location>
        <begin position="94"/>
        <end position="113"/>
    </location>
</feature>
<feature type="compositionally biased region" description="Basic residues" evidence="1">
    <location>
        <begin position="114"/>
        <end position="128"/>
    </location>
</feature>
<accession>A0A448ZBB5</accession>
<proteinExistence type="predicted"/>
<feature type="compositionally biased region" description="Low complexity" evidence="1">
    <location>
        <begin position="386"/>
        <end position="398"/>
    </location>
</feature>
<keyword evidence="3" id="KW-1185">Reference proteome</keyword>
<feature type="compositionally biased region" description="Low complexity" evidence="1">
    <location>
        <begin position="20"/>
        <end position="57"/>
    </location>
</feature>
<dbReference type="EMBL" id="CAACVS010000214">
    <property type="protein sequence ID" value="VEU39288.1"/>
    <property type="molecule type" value="Genomic_DNA"/>
</dbReference>
<evidence type="ECO:0000256" key="1">
    <source>
        <dbReference type="SAM" id="MobiDB-lite"/>
    </source>
</evidence>
<protein>
    <submittedName>
        <fullName evidence="2">Uncharacterized protein</fullName>
    </submittedName>
</protein>
<feature type="region of interest" description="Disordered" evidence="1">
    <location>
        <begin position="20"/>
        <end position="132"/>
    </location>
</feature>
<feature type="region of interest" description="Disordered" evidence="1">
    <location>
        <begin position="386"/>
        <end position="469"/>
    </location>
</feature>
<dbReference type="Proteomes" id="UP000291116">
    <property type="component" value="Unassembled WGS sequence"/>
</dbReference>
<gene>
    <name evidence="2" type="ORF">PSNMU_V1.4_AUG-EV-PASAV3_0061510</name>
</gene>
<sequence length="737" mass="83999">MNDQFGFDLGFGLDCFSPQQIQQPQAQQMQHQQQQVQHQQHGYLNNNNDNNNAGNNGPCMDGYNPNQVSNVLGGRAQHGHSAYNNSINASGALHSRNNSQQQQQQQQQQQRTNRSNRQHTNRQQRRCKSNPTREEWLEKLKIPVSGVSLEPMTGTQILQRLKERFEEVSTRYLPCVDFLVQCQQELRKGLQVATTKRYVHSVFRDTLTSREFHTQYISKLPDRFYRKNNGKMTPDHLREAYKELQKLVANSKDVESQGCEAVKNTFLGGMKDGESWGLRKWLSKHGGALHICNDTECMSTSCQKLDRELETTRKLAERLRPMAAKSLKKLKSDIPASYQEQSSAHPYLPFFHRLECALRAMSNFDPEDDDVICIIDDDEVEELKAKAAAASSSSSSSNKAKRRSSAAGKSKTSESMNGNRGGTKRKHQQVELDIIDPGDDSDVEVLEQKPPPRRTSYKNNKRSELSTETNASRLEVDGISHNEKTRTVDEIFKETDNELEELFKTLEDDPHEDMFYDHMPKTDNISKYDAYQLADGLDSLATLFDTNQHDKVRPDDFKQESFWDRSYPFASALRLFSEILRSPDCSGNFLESVDDLERKQEGIRPYKSIVKHPLCFRDICCALLEDFNQIDNSITCSDGKLTSEKLQIWNMWKGMDLLQAIDLVFLNSLAYGKANEAGTKSNTRSKTNRLRKVLWSGIKEVIDASLGKNGGQEERRKCTPTRRGESSGFVVYKGVST</sequence>
<evidence type="ECO:0000313" key="2">
    <source>
        <dbReference type="EMBL" id="VEU39288.1"/>
    </source>
</evidence>
<evidence type="ECO:0000313" key="3">
    <source>
        <dbReference type="Proteomes" id="UP000291116"/>
    </source>
</evidence>
<name>A0A448ZBB5_9STRA</name>
<reference evidence="2 3" key="1">
    <citation type="submission" date="2019-01" db="EMBL/GenBank/DDBJ databases">
        <authorList>
            <person name="Ferrante I. M."/>
        </authorList>
    </citation>
    <scope>NUCLEOTIDE SEQUENCE [LARGE SCALE GENOMIC DNA]</scope>
    <source>
        <strain evidence="2 3">B856</strain>
    </source>
</reference>